<dbReference type="Pfam" id="PF02322">
    <property type="entry name" value="Cyt_bd_oxida_II"/>
    <property type="match status" value="1"/>
</dbReference>
<keyword evidence="9 12" id="KW-1133">Transmembrane helix</keyword>
<proteinExistence type="inferred from homology"/>
<dbReference type="PANTHER" id="PTHR43141:SF5">
    <property type="entry name" value="CYTOCHROME BD-I UBIQUINOL OXIDASE SUBUNIT 2"/>
    <property type="match status" value="1"/>
</dbReference>
<evidence type="ECO:0000256" key="8">
    <source>
        <dbReference type="ARBA" id="ARBA00022982"/>
    </source>
</evidence>
<keyword evidence="10" id="KW-0408">Iron</keyword>
<dbReference type="GO" id="GO:0009055">
    <property type="term" value="F:electron transfer activity"/>
    <property type="evidence" value="ECO:0007669"/>
    <property type="project" value="TreeGrafter"/>
</dbReference>
<evidence type="ECO:0000256" key="6">
    <source>
        <dbReference type="ARBA" id="ARBA00022692"/>
    </source>
</evidence>
<dbReference type="STRING" id="882082.SaccyDRAFT_0132"/>
<feature type="transmembrane region" description="Helical" evidence="12">
    <location>
        <begin position="81"/>
        <end position="99"/>
    </location>
</feature>
<comment type="subcellular location">
    <subcellularLocation>
        <location evidence="1">Cell membrane</location>
        <topology evidence="1">Multi-pass membrane protein</topology>
    </subcellularLocation>
</comment>
<dbReference type="HOGENOM" id="CLU_049294_0_1_11"/>
<dbReference type="Proteomes" id="UP000002791">
    <property type="component" value="Chromosome"/>
</dbReference>
<dbReference type="GO" id="GO:0070069">
    <property type="term" value="C:cytochrome complex"/>
    <property type="evidence" value="ECO:0007669"/>
    <property type="project" value="TreeGrafter"/>
</dbReference>
<keyword evidence="8" id="KW-0249">Electron transport</keyword>
<evidence type="ECO:0000256" key="3">
    <source>
        <dbReference type="ARBA" id="ARBA00022448"/>
    </source>
</evidence>
<evidence type="ECO:0000313" key="13">
    <source>
        <dbReference type="EMBL" id="EHR59072.1"/>
    </source>
</evidence>
<keyword evidence="3" id="KW-0813">Transport</keyword>
<keyword evidence="4" id="KW-1003">Cell membrane</keyword>
<dbReference type="GO" id="GO:0016682">
    <property type="term" value="F:oxidoreductase activity, acting on diphenols and related substances as donors, oxygen as acceptor"/>
    <property type="evidence" value="ECO:0007669"/>
    <property type="project" value="TreeGrafter"/>
</dbReference>
<dbReference type="RefSeq" id="WP_005452639.1">
    <property type="nucleotide sequence ID" value="NZ_CM001440.1"/>
</dbReference>
<accession>H5XC68</accession>
<organism evidence="13 14">
    <name type="scientific">Saccharomonospora cyanea NA-134</name>
    <dbReference type="NCBI Taxonomy" id="882082"/>
    <lineage>
        <taxon>Bacteria</taxon>
        <taxon>Bacillati</taxon>
        <taxon>Actinomycetota</taxon>
        <taxon>Actinomycetes</taxon>
        <taxon>Pseudonocardiales</taxon>
        <taxon>Pseudonocardiaceae</taxon>
        <taxon>Saccharomonospora</taxon>
    </lineage>
</organism>
<feature type="transmembrane region" description="Helical" evidence="12">
    <location>
        <begin position="119"/>
        <end position="141"/>
    </location>
</feature>
<dbReference type="EMBL" id="CM001440">
    <property type="protein sequence ID" value="EHR59072.1"/>
    <property type="molecule type" value="Genomic_DNA"/>
</dbReference>
<dbReference type="InterPro" id="IPR003317">
    <property type="entry name" value="Cyt-d_oxidase_su2"/>
</dbReference>
<keyword evidence="14" id="KW-1185">Reference proteome</keyword>
<reference evidence="13 14" key="1">
    <citation type="submission" date="2011-11" db="EMBL/GenBank/DDBJ databases">
        <title>The Noncontiguous Finished sequence of Saccharomonospora cyanea NA-134.</title>
        <authorList>
            <consortium name="US DOE Joint Genome Institute"/>
            <person name="Lucas S."/>
            <person name="Han J."/>
            <person name="Lapidus A."/>
            <person name="Cheng J.-F."/>
            <person name="Goodwin L."/>
            <person name="Pitluck S."/>
            <person name="Peters L."/>
            <person name="Ovchinnikova G."/>
            <person name="Lu M."/>
            <person name="Detter J.C."/>
            <person name="Han C."/>
            <person name="Tapia R."/>
            <person name="Land M."/>
            <person name="Hauser L."/>
            <person name="Kyrpides N."/>
            <person name="Ivanova N."/>
            <person name="Pagani I."/>
            <person name="Brambilla E.-M."/>
            <person name="Klenk H.-P."/>
            <person name="Woyke T."/>
        </authorList>
    </citation>
    <scope>NUCLEOTIDE SEQUENCE [LARGE SCALE GENOMIC DNA]</scope>
    <source>
        <strain evidence="13 14">NA-134</strain>
    </source>
</reference>
<evidence type="ECO:0000256" key="11">
    <source>
        <dbReference type="ARBA" id="ARBA00023136"/>
    </source>
</evidence>
<dbReference type="PIRSF" id="PIRSF000267">
    <property type="entry name" value="Cyt_oxidse_sub2"/>
    <property type="match status" value="1"/>
</dbReference>
<evidence type="ECO:0000256" key="12">
    <source>
        <dbReference type="SAM" id="Phobius"/>
    </source>
</evidence>
<evidence type="ECO:0000256" key="7">
    <source>
        <dbReference type="ARBA" id="ARBA00022723"/>
    </source>
</evidence>
<evidence type="ECO:0000313" key="14">
    <source>
        <dbReference type="Proteomes" id="UP000002791"/>
    </source>
</evidence>
<protein>
    <submittedName>
        <fullName evidence="13">Cytochrome d oxidase cyd, subunit II</fullName>
    </submittedName>
</protein>
<keyword evidence="5" id="KW-0349">Heme</keyword>
<evidence type="ECO:0000256" key="2">
    <source>
        <dbReference type="ARBA" id="ARBA00007543"/>
    </source>
</evidence>
<feature type="transmembrane region" description="Helical" evidence="12">
    <location>
        <begin position="297"/>
        <end position="320"/>
    </location>
</feature>
<comment type="similarity">
    <text evidence="2">Belongs to the cytochrome ubiquinol oxidase subunit 2 family.</text>
</comment>
<evidence type="ECO:0000256" key="10">
    <source>
        <dbReference type="ARBA" id="ARBA00023004"/>
    </source>
</evidence>
<dbReference type="GO" id="GO:0019646">
    <property type="term" value="P:aerobic electron transport chain"/>
    <property type="evidence" value="ECO:0007669"/>
    <property type="project" value="TreeGrafter"/>
</dbReference>
<sequence length="336" mass="36650">MDLPTLWFCVIALFWLGYLFLEGFDFGVGMLLPVLGRDDTERRVMINTIGPVWDGNEVWLIVAAGATFAAFPAWYAGLFSAAYLPLLVLLLALIGRGVAFEYRGKVDSPRWRANWDRVIVLGSWIPPLAVGLILATTVFGLPLDSDGDRVGSVLEAVRWETVLGGVAVTAFSLVHGAVFLALKTEGELRHRARAFAVRFVPVALLPLFTLLLLVQWGEGITWTLVPLLLVPLAGLVALWRLLLGREGQAFAALGAVIAAAVVTLFGALYPDVLPSTLDVANSLTVENASSSPYTLQVMSWVALFGAPAVLVYQGWTYWVFRKRIGTDHIPKVHAPR</sequence>
<feature type="transmembrane region" description="Helical" evidence="12">
    <location>
        <begin position="249"/>
        <end position="269"/>
    </location>
</feature>
<keyword evidence="7" id="KW-0479">Metal-binding</keyword>
<dbReference type="OrthoDB" id="9776710at2"/>
<dbReference type="PANTHER" id="PTHR43141">
    <property type="entry name" value="CYTOCHROME BD2 SUBUNIT II"/>
    <property type="match status" value="1"/>
</dbReference>
<dbReference type="eggNOG" id="COG1294">
    <property type="taxonomic scope" value="Bacteria"/>
</dbReference>
<feature type="transmembrane region" description="Helical" evidence="12">
    <location>
        <begin position="12"/>
        <end position="36"/>
    </location>
</feature>
<dbReference type="AlphaFoldDB" id="H5XC68"/>
<dbReference type="GO" id="GO:0005886">
    <property type="term" value="C:plasma membrane"/>
    <property type="evidence" value="ECO:0007669"/>
    <property type="project" value="UniProtKB-SubCell"/>
</dbReference>
<gene>
    <name evidence="13" type="ORF">SaccyDRAFT_0132</name>
</gene>
<feature type="transmembrane region" description="Helical" evidence="12">
    <location>
        <begin position="220"/>
        <end position="242"/>
    </location>
</feature>
<evidence type="ECO:0000256" key="5">
    <source>
        <dbReference type="ARBA" id="ARBA00022617"/>
    </source>
</evidence>
<keyword evidence="11 12" id="KW-0472">Membrane</keyword>
<name>H5XC68_9PSEU</name>
<evidence type="ECO:0000256" key="9">
    <source>
        <dbReference type="ARBA" id="ARBA00022989"/>
    </source>
</evidence>
<dbReference type="NCBIfam" id="TIGR00203">
    <property type="entry name" value="cydB"/>
    <property type="match status" value="1"/>
</dbReference>
<keyword evidence="6 12" id="KW-0812">Transmembrane</keyword>
<dbReference type="GO" id="GO:0046872">
    <property type="term" value="F:metal ion binding"/>
    <property type="evidence" value="ECO:0007669"/>
    <property type="project" value="UniProtKB-KW"/>
</dbReference>
<feature type="transmembrane region" description="Helical" evidence="12">
    <location>
        <begin position="194"/>
        <end position="214"/>
    </location>
</feature>
<evidence type="ECO:0000256" key="4">
    <source>
        <dbReference type="ARBA" id="ARBA00022475"/>
    </source>
</evidence>
<evidence type="ECO:0000256" key="1">
    <source>
        <dbReference type="ARBA" id="ARBA00004651"/>
    </source>
</evidence>
<feature type="transmembrane region" description="Helical" evidence="12">
    <location>
        <begin position="161"/>
        <end position="182"/>
    </location>
</feature>